<dbReference type="RefSeq" id="WP_126723822.1">
    <property type="nucleotide sequence ID" value="NZ_RYZH01000003.1"/>
</dbReference>
<evidence type="ECO:0000256" key="1">
    <source>
        <dbReference type="SAM" id="MobiDB-lite"/>
    </source>
</evidence>
<feature type="region of interest" description="Disordered" evidence="1">
    <location>
        <begin position="151"/>
        <end position="209"/>
    </location>
</feature>
<feature type="transmembrane region" description="Helical" evidence="2">
    <location>
        <begin position="41"/>
        <end position="65"/>
    </location>
</feature>
<dbReference type="Proteomes" id="UP000280296">
    <property type="component" value="Unassembled WGS sequence"/>
</dbReference>
<protein>
    <submittedName>
        <fullName evidence="3">Uncharacterized protein</fullName>
    </submittedName>
</protein>
<comment type="caution">
    <text evidence="3">The sequence shown here is derived from an EMBL/GenBank/DDBJ whole genome shotgun (WGS) entry which is preliminary data.</text>
</comment>
<evidence type="ECO:0000313" key="4">
    <source>
        <dbReference type="Proteomes" id="UP000280296"/>
    </source>
</evidence>
<dbReference type="EMBL" id="RYZH01000003">
    <property type="protein sequence ID" value="RUL89385.1"/>
    <property type="molecule type" value="Genomic_DNA"/>
</dbReference>
<feature type="transmembrane region" description="Helical" evidence="2">
    <location>
        <begin position="115"/>
        <end position="137"/>
    </location>
</feature>
<dbReference type="AlphaFoldDB" id="A0A432MQR4"/>
<keyword evidence="2" id="KW-0812">Transmembrane</keyword>
<feature type="transmembrane region" description="Helical" evidence="2">
    <location>
        <begin position="74"/>
        <end position="95"/>
    </location>
</feature>
<keyword evidence="2" id="KW-1133">Transmembrane helix</keyword>
<organism evidence="3 4">
    <name type="scientific">Tautonia sociabilis</name>
    <dbReference type="NCBI Taxonomy" id="2080755"/>
    <lineage>
        <taxon>Bacteria</taxon>
        <taxon>Pseudomonadati</taxon>
        <taxon>Planctomycetota</taxon>
        <taxon>Planctomycetia</taxon>
        <taxon>Isosphaerales</taxon>
        <taxon>Isosphaeraceae</taxon>
        <taxon>Tautonia</taxon>
    </lineage>
</organism>
<keyword evidence="4" id="KW-1185">Reference proteome</keyword>
<gene>
    <name evidence="3" type="ORF">TsocGM_02970</name>
</gene>
<evidence type="ECO:0000313" key="3">
    <source>
        <dbReference type="EMBL" id="RUL89385.1"/>
    </source>
</evidence>
<name>A0A432MQR4_9BACT</name>
<reference evidence="3 4" key="1">
    <citation type="submission" date="2018-12" db="EMBL/GenBank/DDBJ databases">
        <authorList>
            <person name="Toschakov S.V."/>
        </authorList>
    </citation>
    <scope>NUCLEOTIDE SEQUENCE [LARGE SCALE GENOMIC DNA]</scope>
    <source>
        <strain evidence="3 4">GM2012</strain>
    </source>
</reference>
<reference evidence="3 4" key="2">
    <citation type="submission" date="2019-01" db="EMBL/GenBank/DDBJ databases">
        <title>Tautonia sociabilis, a novel thermotolerant planctomycete of Isosphaeraceae family, isolated from a 4000 m deep subterranean habitat.</title>
        <authorList>
            <person name="Kovaleva O.L."/>
            <person name="Elcheninov A.G."/>
            <person name="Van Heerden E."/>
            <person name="Toshchakov S.V."/>
            <person name="Novikov A."/>
            <person name="Bonch-Osmolovskaya E.A."/>
            <person name="Kublanov I.V."/>
        </authorList>
    </citation>
    <scope>NUCLEOTIDE SEQUENCE [LARGE SCALE GENOMIC DNA]</scope>
    <source>
        <strain evidence="3 4">GM2012</strain>
    </source>
</reference>
<keyword evidence="2" id="KW-0472">Membrane</keyword>
<feature type="compositionally biased region" description="Low complexity" evidence="1">
    <location>
        <begin position="195"/>
        <end position="209"/>
    </location>
</feature>
<evidence type="ECO:0000256" key="2">
    <source>
        <dbReference type="SAM" id="Phobius"/>
    </source>
</evidence>
<accession>A0A432MQR4</accession>
<proteinExistence type="predicted"/>
<sequence>MASQSPPQLSLSQLLTVPVFAAVVSGSLALAARSGLEKTFGIVTVIFWVAIGLPAALAITAMVLLRPGRGRERLVAILLAASGLALAVALLAIGFQAFADIGSTAARGDGVPVDLIALEIVILGALLALRSGLLALWSRIRPGRCPVCGRPAGEPDRDAPDPGGLLDGNSSWAPEDCASCSGIDPHGTPSAAADLSEPPGESGLPSPRR</sequence>